<reference evidence="1" key="1">
    <citation type="submission" date="2021-06" db="EMBL/GenBank/DDBJ databases">
        <authorList>
            <person name="Kallberg Y."/>
            <person name="Tangrot J."/>
            <person name="Rosling A."/>
        </authorList>
    </citation>
    <scope>NUCLEOTIDE SEQUENCE</scope>
    <source>
        <strain evidence="1">CL356</strain>
    </source>
</reference>
<protein>
    <submittedName>
        <fullName evidence="1">16083_t:CDS:1</fullName>
    </submittedName>
</protein>
<organism evidence="1 2">
    <name type="scientific">Acaulospora colombiana</name>
    <dbReference type="NCBI Taxonomy" id="27376"/>
    <lineage>
        <taxon>Eukaryota</taxon>
        <taxon>Fungi</taxon>
        <taxon>Fungi incertae sedis</taxon>
        <taxon>Mucoromycota</taxon>
        <taxon>Glomeromycotina</taxon>
        <taxon>Glomeromycetes</taxon>
        <taxon>Diversisporales</taxon>
        <taxon>Acaulosporaceae</taxon>
        <taxon>Acaulospora</taxon>
    </lineage>
</organism>
<name>A0ACA9PU39_9GLOM</name>
<dbReference type="EMBL" id="CAJVPT010038298">
    <property type="protein sequence ID" value="CAG8719779.1"/>
    <property type="molecule type" value="Genomic_DNA"/>
</dbReference>
<feature type="non-terminal residue" evidence="1">
    <location>
        <position position="251"/>
    </location>
</feature>
<comment type="caution">
    <text evidence="1">The sequence shown here is derived from an EMBL/GenBank/DDBJ whole genome shotgun (WGS) entry which is preliminary data.</text>
</comment>
<accession>A0ACA9PU39</accession>
<feature type="non-terminal residue" evidence="1">
    <location>
        <position position="1"/>
    </location>
</feature>
<dbReference type="Proteomes" id="UP000789525">
    <property type="component" value="Unassembled WGS sequence"/>
</dbReference>
<evidence type="ECO:0000313" key="1">
    <source>
        <dbReference type="EMBL" id="CAG8719779.1"/>
    </source>
</evidence>
<evidence type="ECO:0000313" key="2">
    <source>
        <dbReference type="Proteomes" id="UP000789525"/>
    </source>
</evidence>
<proteinExistence type="predicted"/>
<keyword evidence="2" id="KW-1185">Reference proteome</keyword>
<gene>
    <name evidence="1" type="ORF">ACOLOM_LOCUS11080</name>
</gene>
<sequence length="251" mass="28294">ALRRVEREVIFIEDSPLRPAAIRTPILIQSSPERSPTPAHYSIQPAKEVKKPLHPFFAPKLVVPKSSAKAVESDASTPTQPTVVRYENAPWPSAEDIHCGATRHTHDCPPAVFSPRQVKRPSLSLERSKSSQKSRTRGTGIADFVDLREHAESSMLLPLMGKAEAIAGIPREHRDHPGLERLLDQEYSNCQHNRLWNDKYAPKRAVEVLENTEKAVYLRSWLKELELQFSDPVSSQASRGVKRPRPAIQRD</sequence>